<keyword evidence="2" id="KW-1185">Reference proteome</keyword>
<protein>
    <submittedName>
        <fullName evidence="1">Gfo/Idh/MocA family protein</fullName>
    </submittedName>
</protein>
<dbReference type="Proteomes" id="UP001631969">
    <property type="component" value="Unassembled WGS sequence"/>
</dbReference>
<name>A0ACC7NUY9_9BACL</name>
<reference evidence="1" key="1">
    <citation type="submission" date="2024-12" db="EMBL/GenBank/DDBJ databases">
        <authorList>
            <person name="Wu N."/>
        </authorList>
    </citation>
    <scope>NUCLEOTIDE SEQUENCE</scope>
    <source>
        <strain evidence="1">P15</strain>
    </source>
</reference>
<evidence type="ECO:0000313" key="1">
    <source>
        <dbReference type="EMBL" id="MFM9327881.1"/>
    </source>
</evidence>
<dbReference type="EMBL" id="JBJURJ010000003">
    <property type="protein sequence ID" value="MFM9327881.1"/>
    <property type="molecule type" value="Genomic_DNA"/>
</dbReference>
<comment type="caution">
    <text evidence="1">The sequence shown here is derived from an EMBL/GenBank/DDBJ whole genome shotgun (WGS) entry which is preliminary data.</text>
</comment>
<sequence length="339" mass="37257">MDAKNAVILGCGAIGPVHAAAIAEAPDARLYGVCDIVPERSAALAGQYGCKSFTSADEVLADPEVDTVHICLPHYLHAPMAIRAAEAGKHIVLEKPVALNAAEAAGIVRAVEKAGVTCCVILQNRFNPSVEKAKEWIDKGELGRMLGLRCILTWHRTPEYYRSEEWRGKWATEGGGLLINQAVHMLDMLYHLGGQVESVKGTTDTRVLQDVIEVEDTAEATLYYKDGKKGFFYATNGYSGNSPFFVEMHMEKGLLRYTDNRLLLIRDGTEEVLASDTAAELGKSYWGKGHAKLVALYYRSRQTGVKEYTELSDAAASMGLLDAIYASSRSRFREFVHTY</sequence>
<organism evidence="1 2">
    <name type="scientific">Paenibacillus mesotrionivorans</name>
    <dbReference type="NCBI Taxonomy" id="3160968"/>
    <lineage>
        <taxon>Bacteria</taxon>
        <taxon>Bacillati</taxon>
        <taxon>Bacillota</taxon>
        <taxon>Bacilli</taxon>
        <taxon>Bacillales</taxon>
        <taxon>Paenibacillaceae</taxon>
        <taxon>Paenibacillus</taxon>
    </lineage>
</organism>
<accession>A0ACC7NUY9</accession>
<proteinExistence type="predicted"/>
<evidence type="ECO:0000313" key="2">
    <source>
        <dbReference type="Proteomes" id="UP001631969"/>
    </source>
</evidence>
<gene>
    <name evidence="1" type="ORF">ACI1P1_06135</name>
</gene>